<dbReference type="Gramene" id="VVA25619">
    <property type="protein sequence ID" value="VVA25619"/>
    <property type="gene ID" value="Prudul26B022299"/>
</dbReference>
<reference evidence="1 4" key="3">
    <citation type="journal article" date="2022" name="G3 (Bethesda)">
        <title>Whole-genome sequence and methylome profiling of the almond [Prunus dulcis (Mill.) D.A. Webb] cultivar 'Nonpareil'.</title>
        <authorList>
            <person name="D'Amico-Willman K.M."/>
            <person name="Ouma W.Z."/>
            <person name="Meulia T."/>
            <person name="Sideli G.M."/>
            <person name="Gradziel T.M."/>
            <person name="Fresnedo-Ramirez J."/>
        </authorList>
    </citation>
    <scope>NUCLEOTIDE SEQUENCE [LARGE SCALE GENOMIC DNA]</scope>
    <source>
        <strain evidence="1">Clone GOH B32 T37-40</strain>
    </source>
</reference>
<evidence type="ECO:0000313" key="4">
    <source>
        <dbReference type="Proteomes" id="UP001054821"/>
    </source>
</evidence>
<reference evidence="2" key="1">
    <citation type="submission" date="2019-07" db="EMBL/GenBank/DDBJ databases">
        <authorList>
            <person name="Alioto T."/>
            <person name="Alioto T."/>
            <person name="Gomez Garrido J."/>
        </authorList>
    </citation>
    <scope>NUCLEOTIDE SEQUENCE</scope>
</reference>
<gene>
    <name evidence="2" type="ORF">ALMOND_2B022299</name>
    <name evidence="1" type="ORF">L3X38_023986</name>
</gene>
<evidence type="ECO:0000313" key="3">
    <source>
        <dbReference type="Proteomes" id="UP000327085"/>
    </source>
</evidence>
<sequence>MWKKLVQPNKEQQQMKMVKKELTLEEWFLASLPCEKDDNSLCYIKEGDFEKNWLYPCLGGEDSDDFTSKNSRDSFSLQRLLTIEMVDSGKSDTHAPCLCRSESSGKVKKRVSFRLPEEADYV</sequence>
<keyword evidence="4" id="KW-1185">Reference proteome</keyword>
<reference evidence="3" key="2">
    <citation type="journal article" date="2020" name="Plant J.">
        <title>Transposons played a major role in the diversification between the closely related almond and peach genomes: results from the almond genome sequence.</title>
        <authorList>
            <person name="Alioto T."/>
            <person name="Alexiou K.G."/>
            <person name="Bardil A."/>
            <person name="Barteri F."/>
            <person name="Castanera R."/>
            <person name="Cruz F."/>
            <person name="Dhingra A."/>
            <person name="Duval H."/>
            <person name="Fernandez I Marti A."/>
            <person name="Frias L."/>
            <person name="Galan B."/>
            <person name="Garcia J.L."/>
            <person name="Howad W."/>
            <person name="Gomez-Garrido J."/>
            <person name="Gut M."/>
            <person name="Julca I."/>
            <person name="Morata J."/>
            <person name="Puigdomenech P."/>
            <person name="Ribeca P."/>
            <person name="Rubio Cabetas M.J."/>
            <person name="Vlasova A."/>
            <person name="Wirthensohn M."/>
            <person name="Garcia-Mas J."/>
            <person name="Gabaldon T."/>
            <person name="Casacuberta J.M."/>
            <person name="Arus P."/>
        </authorList>
    </citation>
    <scope>NUCLEOTIDE SEQUENCE [LARGE SCALE GENOMIC DNA]</scope>
    <source>
        <strain evidence="3">cv. Texas</strain>
    </source>
</reference>
<dbReference type="AlphaFoldDB" id="A0A5E4FES2"/>
<dbReference type="Proteomes" id="UP000327085">
    <property type="component" value="Chromosome 4"/>
</dbReference>
<evidence type="ECO:0000313" key="2">
    <source>
        <dbReference type="EMBL" id="VVA25619.1"/>
    </source>
</evidence>
<dbReference type="InParanoid" id="A0A5E4FES2"/>
<evidence type="ECO:0000313" key="1">
    <source>
        <dbReference type="EMBL" id="KAI5333854.1"/>
    </source>
</evidence>
<protein>
    <submittedName>
        <fullName evidence="2">PREDICTED: L484_012445</fullName>
    </submittedName>
</protein>
<organism evidence="2 3">
    <name type="scientific">Prunus dulcis</name>
    <name type="common">Almond</name>
    <name type="synonym">Amygdalus dulcis</name>
    <dbReference type="NCBI Taxonomy" id="3755"/>
    <lineage>
        <taxon>Eukaryota</taxon>
        <taxon>Viridiplantae</taxon>
        <taxon>Streptophyta</taxon>
        <taxon>Embryophyta</taxon>
        <taxon>Tracheophyta</taxon>
        <taxon>Spermatophyta</taxon>
        <taxon>Magnoliopsida</taxon>
        <taxon>eudicotyledons</taxon>
        <taxon>Gunneridae</taxon>
        <taxon>Pentapetalae</taxon>
        <taxon>rosids</taxon>
        <taxon>fabids</taxon>
        <taxon>Rosales</taxon>
        <taxon>Rosaceae</taxon>
        <taxon>Amygdaloideae</taxon>
        <taxon>Amygdaleae</taxon>
        <taxon>Prunus</taxon>
    </lineage>
</organism>
<name>A0A5E4FES2_PRUDU</name>
<accession>A0A5E4FES2</accession>
<dbReference type="EMBL" id="CABIKO010000096">
    <property type="protein sequence ID" value="VVA25619.1"/>
    <property type="molecule type" value="Genomic_DNA"/>
</dbReference>
<proteinExistence type="predicted"/>
<dbReference type="Proteomes" id="UP001054821">
    <property type="component" value="Chromosome 4"/>
</dbReference>
<dbReference type="EMBL" id="JAJFAZ020000004">
    <property type="protein sequence ID" value="KAI5333854.1"/>
    <property type="molecule type" value="Genomic_DNA"/>
</dbReference>